<dbReference type="AlphaFoldDB" id="B1ZD30"/>
<dbReference type="RefSeq" id="WP_012454621.1">
    <property type="nucleotide sequence ID" value="NC_010725.1"/>
</dbReference>
<dbReference type="STRING" id="441620.Mpop_2744"/>
<organism evidence="1 2">
    <name type="scientific">Methylorubrum populi (strain ATCC BAA-705 / NCIMB 13946 / BJ001)</name>
    <name type="common">Methylobacterium populi</name>
    <dbReference type="NCBI Taxonomy" id="441620"/>
    <lineage>
        <taxon>Bacteria</taxon>
        <taxon>Pseudomonadati</taxon>
        <taxon>Pseudomonadota</taxon>
        <taxon>Alphaproteobacteria</taxon>
        <taxon>Hyphomicrobiales</taxon>
        <taxon>Methylobacteriaceae</taxon>
        <taxon>Methylorubrum</taxon>
    </lineage>
</organism>
<gene>
    <name evidence="1" type="ordered locus">Mpop_2744</name>
</gene>
<dbReference type="KEGG" id="mpo:Mpop_2744"/>
<dbReference type="Proteomes" id="UP000007136">
    <property type="component" value="Chromosome"/>
</dbReference>
<accession>B1ZD30</accession>
<dbReference type="EMBL" id="CP001029">
    <property type="protein sequence ID" value="ACB80899.1"/>
    <property type="molecule type" value="Genomic_DNA"/>
</dbReference>
<reference evidence="1" key="1">
    <citation type="submission" date="2008-04" db="EMBL/GenBank/DDBJ databases">
        <title>Complete sequence of chromosome of Methylobacterium populi BJ001.</title>
        <authorList>
            <consortium name="US DOE Joint Genome Institute"/>
            <person name="Copeland A."/>
            <person name="Lucas S."/>
            <person name="Lapidus A."/>
            <person name="Glavina del Rio T."/>
            <person name="Dalin E."/>
            <person name="Tice H."/>
            <person name="Bruce D."/>
            <person name="Goodwin L."/>
            <person name="Pitluck S."/>
            <person name="Chertkov O."/>
            <person name="Brettin T."/>
            <person name="Detter J.C."/>
            <person name="Han C."/>
            <person name="Kuske C.R."/>
            <person name="Schmutz J."/>
            <person name="Larimer F."/>
            <person name="Land M."/>
            <person name="Hauser L."/>
            <person name="Kyrpides N."/>
            <person name="Mikhailova N."/>
            <person name="Marx C."/>
            <person name="Richardson P."/>
        </authorList>
    </citation>
    <scope>NUCLEOTIDE SEQUENCE [LARGE SCALE GENOMIC DNA]</scope>
    <source>
        <strain evidence="1">BJ001</strain>
    </source>
</reference>
<protein>
    <submittedName>
        <fullName evidence="1">Uncharacterized protein</fullName>
    </submittedName>
</protein>
<dbReference type="OrthoDB" id="8241168at2"/>
<evidence type="ECO:0000313" key="2">
    <source>
        <dbReference type="Proteomes" id="UP000007136"/>
    </source>
</evidence>
<evidence type="ECO:0000313" key="1">
    <source>
        <dbReference type="EMBL" id="ACB80899.1"/>
    </source>
</evidence>
<dbReference type="HOGENOM" id="CLU_2650327_0_0_5"/>
<name>B1ZD30_METPB</name>
<proteinExistence type="predicted"/>
<sequence length="76" mass="8551">MKNIPLADCTRRMGAPADWNHAEQGICHTIEICDRDGWMMSGWQLSEAEIERLRNGGYLWLSIQGTAHPVISLQVA</sequence>